<dbReference type="EMBL" id="LAZR01044680">
    <property type="protein sequence ID" value="KKL04065.1"/>
    <property type="molecule type" value="Genomic_DNA"/>
</dbReference>
<feature type="non-terminal residue" evidence="1">
    <location>
        <position position="1"/>
    </location>
</feature>
<name>A0A0F9A3M7_9ZZZZ</name>
<protein>
    <submittedName>
        <fullName evidence="1">Uncharacterized protein</fullName>
    </submittedName>
</protein>
<sequence>EWINRHFNLSSAALFTYTKVIKSTYENLNKFVEYIRVIQVKDDNNVNIGVTGALGWEMSTKRFKSINV</sequence>
<organism evidence="1">
    <name type="scientific">marine sediment metagenome</name>
    <dbReference type="NCBI Taxonomy" id="412755"/>
    <lineage>
        <taxon>unclassified sequences</taxon>
        <taxon>metagenomes</taxon>
        <taxon>ecological metagenomes</taxon>
    </lineage>
</organism>
<evidence type="ECO:0000313" key="1">
    <source>
        <dbReference type="EMBL" id="KKL04065.1"/>
    </source>
</evidence>
<accession>A0A0F9A3M7</accession>
<comment type="caution">
    <text evidence="1">The sequence shown here is derived from an EMBL/GenBank/DDBJ whole genome shotgun (WGS) entry which is preliminary data.</text>
</comment>
<dbReference type="AlphaFoldDB" id="A0A0F9A3M7"/>
<proteinExistence type="predicted"/>
<reference evidence="1" key="1">
    <citation type="journal article" date="2015" name="Nature">
        <title>Complex archaea that bridge the gap between prokaryotes and eukaryotes.</title>
        <authorList>
            <person name="Spang A."/>
            <person name="Saw J.H."/>
            <person name="Jorgensen S.L."/>
            <person name="Zaremba-Niedzwiedzka K."/>
            <person name="Martijn J."/>
            <person name="Lind A.E."/>
            <person name="van Eijk R."/>
            <person name="Schleper C."/>
            <person name="Guy L."/>
            <person name="Ettema T.J."/>
        </authorList>
    </citation>
    <scope>NUCLEOTIDE SEQUENCE</scope>
</reference>
<gene>
    <name evidence="1" type="ORF">LCGC14_2619790</name>
</gene>